<dbReference type="OrthoDB" id="4555106at2"/>
<reference evidence="1 2" key="1">
    <citation type="submission" date="2019-10" db="EMBL/GenBank/DDBJ databases">
        <title>Nocardia macrotermitis sp. nov. and Nocardia aurantia sp. nov., isolated from the gut of fungus growing-termite Macrotermes natalensis.</title>
        <authorList>
            <person name="Benndorf R."/>
            <person name="Schwitalla J."/>
            <person name="Martin K."/>
            <person name="De Beer W."/>
            <person name="Kaster A.-K."/>
            <person name="Vollmers J."/>
            <person name="Poulsen M."/>
            <person name="Beemelmanns C."/>
        </authorList>
    </citation>
    <scope>NUCLEOTIDE SEQUENCE [LARGE SCALE GENOMIC DNA]</scope>
    <source>
        <strain evidence="1 2">RB56</strain>
    </source>
</reference>
<protein>
    <submittedName>
        <fullName evidence="1">Uncharacterized protein</fullName>
    </submittedName>
</protein>
<name>A0A7K0DV83_9NOCA</name>
<organism evidence="1 2">
    <name type="scientific">Nocardia aurantia</name>
    <dbReference type="NCBI Taxonomy" id="2585199"/>
    <lineage>
        <taxon>Bacteria</taxon>
        <taxon>Bacillati</taxon>
        <taxon>Actinomycetota</taxon>
        <taxon>Actinomycetes</taxon>
        <taxon>Mycobacteriales</taxon>
        <taxon>Nocardiaceae</taxon>
        <taxon>Nocardia</taxon>
    </lineage>
</organism>
<dbReference type="Proteomes" id="UP000431401">
    <property type="component" value="Unassembled WGS sequence"/>
</dbReference>
<accession>A0A7K0DV83</accession>
<comment type="caution">
    <text evidence="1">The sequence shown here is derived from an EMBL/GenBank/DDBJ whole genome shotgun (WGS) entry which is preliminary data.</text>
</comment>
<gene>
    <name evidence="1" type="ORF">NRB56_52740</name>
</gene>
<proteinExistence type="predicted"/>
<evidence type="ECO:0000313" key="1">
    <source>
        <dbReference type="EMBL" id="MQY29681.1"/>
    </source>
</evidence>
<sequence length="95" mass="10531">MTIPGLALLIIAVSCADIAYRKVTGRTALPWMREQDGRAASAIGFEQFDVMFNSGKRYEFEQRQAVLMHRENPGDGTPGGPEIDLRAGRARLRPL</sequence>
<evidence type="ECO:0000313" key="2">
    <source>
        <dbReference type="Proteomes" id="UP000431401"/>
    </source>
</evidence>
<dbReference type="AlphaFoldDB" id="A0A7K0DV83"/>
<dbReference type="EMBL" id="WEGI01000011">
    <property type="protein sequence ID" value="MQY29681.1"/>
    <property type="molecule type" value="Genomic_DNA"/>
</dbReference>
<dbReference type="Pfam" id="PF19690">
    <property type="entry name" value="DUF6191"/>
    <property type="match status" value="1"/>
</dbReference>
<dbReference type="InterPro" id="IPR045684">
    <property type="entry name" value="DUF6191"/>
</dbReference>
<keyword evidence="2" id="KW-1185">Reference proteome</keyword>